<gene>
    <name evidence="9" type="ORF">DNH61_07955</name>
</gene>
<keyword evidence="4 7" id="KW-0812">Transmembrane</keyword>
<dbReference type="InterPro" id="IPR000515">
    <property type="entry name" value="MetI-like"/>
</dbReference>
<dbReference type="Gene3D" id="1.10.3720.10">
    <property type="entry name" value="MetI-like"/>
    <property type="match status" value="1"/>
</dbReference>
<dbReference type="SUPFAM" id="SSF161098">
    <property type="entry name" value="MetI-like"/>
    <property type="match status" value="1"/>
</dbReference>
<feature type="transmembrane region" description="Helical" evidence="7">
    <location>
        <begin position="129"/>
        <end position="152"/>
    </location>
</feature>
<evidence type="ECO:0000256" key="6">
    <source>
        <dbReference type="ARBA" id="ARBA00023136"/>
    </source>
</evidence>
<dbReference type="OrthoDB" id="24153at2"/>
<evidence type="ECO:0000313" key="9">
    <source>
        <dbReference type="EMBL" id="PZD96483.1"/>
    </source>
</evidence>
<sequence length="311" mass="34138">MVRFIATKLMYVLLTLFLLATVTFFMMKAIPGDPFMGEKKLPPAIYNNIMAKYGFDQPVWKQYLTYMNNLLHFDLGESMKSANRTVNNIIQNAFPNSAKLGIVAIIVSVIVGIALGVIAALYHRGLIDALATIIAVLGVSIPSFVLAPLMQYFFAVKLGWFHVAGLKEPLDYVMPVLALSALPIAFIARLTRSNMVEVMNSDYIKTAKSKGLSKAIIVNRHALRNAILPVVTYLGPMTANIVTGSVVIEKIFGIAGIGKYFVESVSNRDYTLIMGLTLFYAFILIVARFLTDIAYAAVDPRIKLNSRGGGS</sequence>
<feature type="transmembrane region" description="Helical" evidence="7">
    <location>
        <begin position="172"/>
        <end position="191"/>
    </location>
</feature>
<dbReference type="CDD" id="cd06261">
    <property type="entry name" value="TM_PBP2"/>
    <property type="match status" value="1"/>
</dbReference>
<keyword evidence="3" id="KW-1003">Cell membrane</keyword>
<dbReference type="AlphaFoldDB" id="A0A2W1LC75"/>
<reference evidence="9 10" key="1">
    <citation type="submission" date="2018-06" db="EMBL/GenBank/DDBJ databases">
        <title>Paenibacillus imtechensis sp. nov.</title>
        <authorList>
            <person name="Pinnaka A.K."/>
            <person name="Singh H."/>
            <person name="Kaur M."/>
        </authorList>
    </citation>
    <scope>NUCLEOTIDE SEQUENCE [LARGE SCALE GENOMIC DNA]</scope>
    <source>
        <strain evidence="9 10">SMB1</strain>
    </source>
</reference>
<dbReference type="InterPro" id="IPR045621">
    <property type="entry name" value="BPD_transp_1_N"/>
</dbReference>
<dbReference type="InterPro" id="IPR035906">
    <property type="entry name" value="MetI-like_sf"/>
</dbReference>
<proteinExistence type="inferred from homology"/>
<feature type="transmembrane region" description="Helical" evidence="7">
    <location>
        <begin position="100"/>
        <end position="122"/>
    </location>
</feature>
<keyword evidence="10" id="KW-1185">Reference proteome</keyword>
<evidence type="ECO:0000259" key="8">
    <source>
        <dbReference type="PROSITE" id="PS50928"/>
    </source>
</evidence>
<dbReference type="GO" id="GO:0005886">
    <property type="term" value="C:plasma membrane"/>
    <property type="evidence" value="ECO:0007669"/>
    <property type="project" value="UniProtKB-SubCell"/>
</dbReference>
<comment type="caution">
    <text evidence="9">The sequence shown here is derived from an EMBL/GenBank/DDBJ whole genome shotgun (WGS) entry which is preliminary data.</text>
</comment>
<name>A0A2W1LC75_9BACL</name>
<comment type="subcellular location">
    <subcellularLocation>
        <location evidence="1 7">Cell membrane</location>
        <topology evidence="1 7">Multi-pass membrane protein</topology>
    </subcellularLocation>
</comment>
<feature type="transmembrane region" description="Helical" evidence="7">
    <location>
        <begin position="270"/>
        <end position="290"/>
    </location>
</feature>
<dbReference type="RefSeq" id="WP_111146177.1">
    <property type="nucleotide sequence ID" value="NZ_QKRB01000038.1"/>
</dbReference>
<comment type="similarity">
    <text evidence="7">Belongs to the binding-protein-dependent transport system permease family.</text>
</comment>
<dbReference type="EMBL" id="QKRB01000038">
    <property type="protein sequence ID" value="PZD96483.1"/>
    <property type="molecule type" value="Genomic_DNA"/>
</dbReference>
<accession>A0A2W1LC75</accession>
<dbReference type="Pfam" id="PF19300">
    <property type="entry name" value="BPD_transp_1_N"/>
    <property type="match status" value="1"/>
</dbReference>
<dbReference type="PROSITE" id="PS50928">
    <property type="entry name" value="ABC_TM1"/>
    <property type="match status" value="1"/>
</dbReference>
<organism evidence="9 10">
    <name type="scientific">Paenibacillus sambharensis</name>
    <dbReference type="NCBI Taxonomy" id="1803190"/>
    <lineage>
        <taxon>Bacteria</taxon>
        <taxon>Bacillati</taxon>
        <taxon>Bacillota</taxon>
        <taxon>Bacilli</taxon>
        <taxon>Bacillales</taxon>
        <taxon>Paenibacillaceae</taxon>
        <taxon>Paenibacillus</taxon>
    </lineage>
</organism>
<keyword evidence="5 7" id="KW-1133">Transmembrane helix</keyword>
<evidence type="ECO:0000256" key="5">
    <source>
        <dbReference type="ARBA" id="ARBA00022989"/>
    </source>
</evidence>
<feature type="transmembrane region" description="Helical" evidence="7">
    <location>
        <begin position="9"/>
        <end position="30"/>
    </location>
</feature>
<evidence type="ECO:0000313" key="10">
    <source>
        <dbReference type="Proteomes" id="UP000249522"/>
    </source>
</evidence>
<evidence type="ECO:0000256" key="1">
    <source>
        <dbReference type="ARBA" id="ARBA00004651"/>
    </source>
</evidence>
<keyword evidence="2 7" id="KW-0813">Transport</keyword>
<keyword evidence="6 7" id="KW-0472">Membrane</keyword>
<dbReference type="PANTHER" id="PTHR30465:SF93">
    <property type="entry name" value="OLIGOPEPTIDE TRANSPORT SYSTEM PERMEASE PROTEIN OPPB"/>
    <property type="match status" value="1"/>
</dbReference>
<evidence type="ECO:0000256" key="7">
    <source>
        <dbReference type="RuleBase" id="RU363032"/>
    </source>
</evidence>
<evidence type="ECO:0000256" key="4">
    <source>
        <dbReference type="ARBA" id="ARBA00022692"/>
    </source>
</evidence>
<evidence type="ECO:0000256" key="2">
    <source>
        <dbReference type="ARBA" id="ARBA00022448"/>
    </source>
</evidence>
<feature type="domain" description="ABC transmembrane type-1" evidence="8">
    <location>
        <begin position="94"/>
        <end position="291"/>
    </location>
</feature>
<protein>
    <submittedName>
        <fullName evidence="9">ABC transporter permease</fullName>
    </submittedName>
</protein>
<dbReference type="Proteomes" id="UP000249522">
    <property type="component" value="Unassembled WGS sequence"/>
</dbReference>
<dbReference type="GO" id="GO:0055085">
    <property type="term" value="P:transmembrane transport"/>
    <property type="evidence" value="ECO:0007669"/>
    <property type="project" value="InterPro"/>
</dbReference>
<dbReference type="PANTHER" id="PTHR30465">
    <property type="entry name" value="INNER MEMBRANE ABC TRANSPORTER"/>
    <property type="match status" value="1"/>
</dbReference>
<dbReference type="Pfam" id="PF00528">
    <property type="entry name" value="BPD_transp_1"/>
    <property type="match status" value="1"/>
</dbReference>
<evidence type="ECO:0000256" key="3">
    <source>
        <dbReference type="ARBA" id="ARBA00022475"/>
    </source>
</evidence>